<reference evidence="7" key="1">
    <citation type="submission" date="2005-10" db="EMBL/GenBank/DDBJ databases">
        <authorList>
            <person name="Stapleton M."/>
            <person name="Carlson J."/>
            <person name="Chavez C."/>
            <person name="Frise E."/>
            <person name="George R."/>
            <person name="Pacleb J."/>
            <person name="Park S."/>
            <person name="Wan K."/>
            <person name="Yu C."/>
            <person name="Celniker S."/>
        </authorList>
    </citation>
    <scope>NUCLEOTIDE SEQUENCE</scope>
</reference>
<evidence type="ECO:0000259" key="5">
    <source>
        <dbReference type="PROSITE" id="PS50097"/>
    </source>
</evidence>
<name>Q3KN35_DROME</name>
<dbReference type="Pfam" id="PF05225">
    <property type="entry name" value="HTH_psq"/>
    <property type="match status" value="2"/>
</dbReference>
<keyword evidence="2 3" id="KW-0539">Nucleus</keyword>
<evidence type="ECO:0000256" key="4">
    <source>
        <dbReference type="SAM" id="MobiDB-lite"/>
    </source>
</evidence>
<feature type="domain" description="BTB" evidence="5">
    <location>
        <begin position="72"/>
        <end position="139"/>
    </location>
</feature>
<evidence type="ECO:0000256" key="3">
    <source>
        <dbReference type="PROSITE-ProRule" id="PRU00320"/>
    </source>
</evidence>
<dbReference type="AlphaFoldDB" id="Q3KN35"/>
<feature type="DNA-binding region" description="H-T-H motif" evidence="3">
    <location>
        <begin position="520"/>
        <end position="540"/>
    </location>
</feature>
<dbReference type="PANTHER" id="PTHR23110">
    <property type="entry name" value="BTB DOMAIN TRANSCRIPTION FACTOR"/>
    <property type="match status" value="1"/>
</dbReference>
<dbReference type="VEuPathDB" id="VectorBase:FBgn0035405"/>
<dbReference type="InterPro" id="IPR011333">
    <property type="entry name" value="SKP1/BTB/POZ_sf"/>
</dbReference>
<evidence type="ECO:0000256" key="2">
    <source>
        <dbReference type="ARBA" id="ARBA00023242"/>
    </source>
</evidence>
<dbReference type="HOGENOM" id="CLU_526061_0_0_1"/>
<dbReference type="GO" id="GO:0005634">
    <property type="term" value="C:nucleus"/>
    <property type="evidence" value="ECO:0007669"/>
    <property type="project" value="UniProtKB-SubCell"/>
</dbReference>
<dbReference type="PROSITE" id="PS50960">
    <property type="entry name" value="HTH_PSQ"/>
    <property type="match status" value="1"/>
</dbReference>
<organism evidence="7">
    <name type="scientific">Drosophila melanogaster</name>
    <name type="common">Fruit fly</name>
    <dbReference type="NCBI Taxonomy" id="7227"/>
    <lineage>
        <taxon>Eukaryota</taxon>
        <taxon>Metazoa</taxon>
        <taxon>Ecdysozoa</taxon>
        <taxon>Arthropoda</taxon>
        <taxon>Hexapoda</taxon>
        <taxon>Insecta</taxon>
        <taxon>Pterygota</taxon>
        <taxon>Neoptera</taxon>
        <taxon>Endopterygota</taxon>
        <taxon>Diptera</taxon>
        <taxon>Brachycera</taxon>
        <taxon>Muscomorpha</taxon>
        <taxon>Ephydroidea</taxon>
        <taxon>Drosophilidae</taxon>
        <taxon>Drosophila</taxon>
        <taxon>Sophophora</taxon>
    </lineage>
</organism>
<feature type="domain" description="HTH psq-type" evidence="6">
    <location>
        <begin position="492"/>
        <end position="544"/>
    </location>
</feature>
<dbReference type="GO" id="GO:0003677">
    <property type="term" value="F:DNA binding"/>
    <property type="evidence" value="ECO:0007669"/>
    <property type="project" value="UniProtKB-UniRule"/>
</dbReference>
<protein>
    <submittedName>
        <fullName evidence="7">IP14421p</fullName>
    </submittedName>
</protein>
<evidence type="ECO:0000259" key="6">
    <source>
        <dbReference type="PROSITE" id="PS50960"/>
    </source>
</evidence>
<dbReference type="Gene3D" id="1.10.10.60">
    <property type="entry name" value="Homeodomain-like"/>
    <property type="match status" value="1"/>
</dbReference>
<comment type="subcellular location">
    <subcellularLocation>
        <location evidence="1 3">Nucleus</location>
    </subcellularLocation>
</comment>
<dbReference type="PROSITE" id="PS50097">
    <property type="entry name" value="BTB"/>
    <property type="match status" value="1"/>
</dbReference>
<dbReference type="InterPro" id="IPR007889">
    <property type="entry name" value="HTH_Psq"/>
</dbReference>
<feature type="region of interest" description="Disordered" evidence="4">
    <location>
        <begin position="538"/>
        <end position="563"/>
    </location>
</feature>
<dbReference type="InterPro" id="IPR000210">
    <property type="entry name" value="BTB/POZ_dom"/>
</dbReference>
<proteinExistence type="evidence at transcript level"/>
<evidence type="ECO:0000313" key="7">
    <source>
        <dbReference type="EMBL" id="ABA81838.1"/>
    </source>
</evidence>
<dbReference type="Gene3D" id="3.30.710.10">
    <property type="entry name" value="Potassium Channel Kv1.1, Chain A"/>
    <property type="match status" value="1"/>
</dbReference>
<dbReference type="PANTHER" id="PTHR23110:SF109">
    <property type="entry name" value="FI07618P-RELATED"/>
    <property type="match status" value="1"/>
</dbReference>
<dbReference type="InterPro" id="IPR009057">
    <property type="entry name" value="Homeodomain-like_sf"/>
</dbReference>
<dbReference type="EMBL" id="BT023904">
    <property type="protein sequence ID" value="ABA81838.1"/>
    <property type="molecule type" value="mRNA"/>
</dbReference>
<dbReference type="SMART" id="SM00225">
    <property type="entry name" value="BTB"/>
    <property type="match status" value="1"/>
</dbReference>
<feature type="region of interest" description="Disordered" evidence="4">
    <location>
        <begin position="272"/>
        <end position="292"/>
    </location>
</feature>
<accession>Q3KN35</accession>
<dbReference type="OrthoDB" id="6482909at2759"/>
<dbReference type="SUPFAM" id="SSF46689">
    <property type="entry name" value="Homeodomain-like"/>
    <property type="match status" value="1"/>
</dbReference>
<gene>
    <name evidence="7" type="primary">pfk</name>
</gene>
<dbReference type="SUPFAM" id="SSF54695">
    <property type="entry name" value="POZ domain"/>
    <property type="match status" value="1"/>
</dbReference>
<dbReference type="ExpressionAtlas" id="Q3KN35">
    <property type="expression patterns" value="baseline and differential"/>
</dbReference>
<sequence>MENIPKYRDLRCIRLPWLKTVTRVAFGIARIENFLEINWKSKHNKMNHLKWMGHSSTIMDIQRSLRNDNQHCEVVLASRDGVRVRAHLFVLSTCSELMRNLLVDVPRGQEATIMLPDIRGDLLECMLSFIYMGETSLPSASLPEFLEAINLLGIKSAISFECNPSASPPSVDVENHSLAVESAKSITGLQIAEAELLDDEEEPHPMVSVPATTLAGSQHQPSHSSRSLEYIDVYEPPKITYSIEHMDGSSSGNQFILTENTGTFTITQSASSLSKIEADETGTSGAEVDLGDDDVDADLAEDSEEHESQMIDEEFAQADPLMELEAGTEMDDDDDVHDQLVDEEIDDKPRKLGGGKTRIRRPISAKAVKRLSDCKPTRIQQFAALKREVKDDINDALDLAADAVIIEGLSLQKAADRFDISKTVLWRRVRTNPAYMRNNRERPSLQEAYERLKNGHSLKSISSELQIPMSTLHRHKVRLSAQGRLPNFVSCRKRDNTPKDELRDKLAKAVHACLNEGMSQNHAANLFEIPKSTLWRHLQRPTTSQNKKVKKELKANYGDDMLN</sequence>
<keyword evidence="3" id="KW-0238">DNA-binding</keyword>
<dbReference type="Pfam" id="PF00651">
    <property type="entry name" value="BTB"/>
    <property type="match status" value="1"/>
</dbReference>
<evidence type="ECO:0000256" key="1">
    <source>
        <dbReference type="ARBA" id="ARBA00004123"/>
    </source>
</evidence>
<dbReference type="InterPro" id="IPR051095">
    <property type="entry name" value="Dros_DevTransReg"/>
</dbReference>